<proteinExistence type="predicted"/>
<gene>
    <name evidence="1" type="ORF">ACFPQ6_18310</name>
</gene>
<sequence length="94" mass="9537">MAVVFTLCLGQAVASSVGIFAQASVEGFCTVQSLAGDTLSLKCTAGTPAPLQPSLWAGVPLARWELTGHTASADGAEVFVYTASAVGLTELSFD</sequence>
<evidence type="ECO:0000313" key="1">
    <source>
        <dbReference type="EMBL" id="MFC5850249.1"/>
    </source>
</evidence>
<protein>
    <recommendedName>
        <fullName evidence="3">Ig-like domain-containing protein</fullName>
    </recommendedName>
</protein>
<dbReference type="EMBL" id="JBHSOH010000044">
    <property type="protein sequence ID" value="MFC5850249.1"/>
    <property type="molecule type" value="Genomic_DNA"/>
</dbReference>
<dbReference type="Proteomes" id="UP001595979">
    <property type="component" value="Unassembled WGS sequence"/>
</dbReference>
<evidence type="ECO:0000313" key="2">
    <source>
        <dbReference type="Proteomes" id="UP001595979"/>
    </source>
</evidence>
<reference evidence="2" key="1">
    <citation type="journal article" date="2019" name="Int. J. Syst. Evol. Microbiol.">
        <title>The Global Catalogue of Microorganisms (GCM) 10K type strain sequencing project: providing services to taxonomists for standard genome sequencing and annotation.</title>
        <authorList>
            <consortium name="The Broad Institute Genomics Platform"/>
            <consortium name="The Broad Institute Genome Sequencing Center for Infectious Disease"/>
            <person name="Wu L."/>
            <person name="Ma J."/>
        </authorList>
    </citation>
    <scope>NUCLEOTIDE SEQUENCE [LARGE SCALE GENOMIC DNA]</scope>
    <source>
        <strain evidence="2">CGMCC 1.15053</strain>
    </source>
</reference>
<accession>A0ABW1DPD8</accession>
<evidence type="ECO:0008006" key="3">
    <source>
        <dbReference type="Google" id="ProtNLM"/>
    </source>
</evidence>
<organism evidence="1 2">
    <name type="scientific">Deinococcus petrolearius</name>
    <dbReference type="NCBI Taxonomy" id="1751295"/>
    <lineage>
        <taxon>Bacteria</taxon>
        <taxon>Thermotogati</taxon>
        <taxon>Deinococcota</taxon>
        <taxon>Deinococci</taxon>
        <taxon>Deinococcales</taxon>
        <taxon>Deinococcaceae</taxon>
        <taxon>Deinococcus</taxon>
    </lineage>
</organism>
<keyword evidence="2" id="KW-1185">Reference proteome</keyword>
<name>A0ABW1DPD8_9DEIO</name>
<dbReference type="RefSeq" id="WP_380052212.1">
    <property type="nucleotide sequence ID" value="NZ_JBHSOH010000044.1"/>
</dbReference>
<comment type="caution">
    <text evidence="1">The sequence shown here is derived from an EMBL/GenBank/DDBJ whole genome shotgun (WGS) entry which is preliminary data.</text>
</comment>